<dbReference type="AlphaFoldDB" id="A0A2P6V5J8"/>
<gene>
    <name evidence="1" type="ORF">C2E20_7123</name>
</gene>
<keyword evidence="2" id="KW-1185">Reference proteome</keyword>
<dbReference type="OrthoDB" id="513406at2759"/>
<protein>
    <submittedName>
        <fullName evidence="1">Uncharacterized protein</fullName>
    </submittedName>
</protein>
<name>A0A2P6V5J8_9CHLO</name>
<dbReference type="EMBL" id="LHPF02000027">
    <property type="protein sequence ID" value="PSC69352.1"/>
    <property type="molecule type" value="Genomic_DNA"/>
</dbReference>
<dbReference type="Proteomes" id="UP000239649">
    <property type="component" value="Unassembled WGS sequence"/>
</dbReference>
<reference evidence="1 2" key="1">
    <citation type="journal article" date="2018" name="Plant J.">
        <title>Genome sequences of Chlorella sorokiniana UTEX 1602 and Micractinium conductrix SAG 241.80: implications to maltose excretion by a green alga.</title>
        <authorList>
            <person name="Arriola M.B."/>
            <person name="Velmurugan N."/>
            <person name="Zhang Y."/>
            <person name="Plunkett M.H."/>
            <person name="Hondzo H."/>
            <person name="Barney B.M."/>
        </authorList>
    </citation>
    <scope>NUCLEOTIDE SEQUENCE [LARGE SCALE GENOMIC DNA]</scope>
    <source>
        <strain evidence="1 2">SAG 241.80</strain>
    </source>
</reference>
<comment type="caution">
    <text evidence="1">The sequence shown here is derived from an EMBL/GenBank/DDBJ whole genome shotgun (WGS) entry which is preliminary data.</text>
</comment>
<sequence>MVLAGAVKTQLLRLDLPASSSSSGSSSSSSPQQPSTLWLAVTKARGGRVEAVCAGEVLQLSAAEDGTLVAAAAGFAPRLDEAWVKGMPGLADSLKKIRQQQAADGSLPSQLIEACGGAALAPAGTFAEFCGRVAADPRPWCDGTGPGDAPLSKEEQALLTAGELAAFLAGRRGVCLLQLRKGWGDAGGGRQPLLRPWVLTLLQQAAGHRGATLLASAAPGDPALGATLVLCARQQPFLAWGKRLAGLGVQSSIVADSPWYKLFIGRILGYKHDNIAHHIESTGGRLSSEVVEAVEKELAALSSAAPALPWGGGGGRKR</sequence>
<proteinExistence type="predicted"/>
<organism evidence="1 2">
    <name type="scientific">Micractinium conductrix</name>
    <dbReference type="NCBI Taxonomy" id="554055"/>
    <lineage>
        <taxon>Eukaryota</taxon>
        <taxon>Viridiplantae</taxon>
        <taxon>Chlorophyta</taxon>
        <taxon>core chlorophytes</taxon>
        <taxon>Trebouxiophyceae</taxon>
        <taxon>Chlorellales</taxon>
        <taxon>Chlorellaceae</taxon>
        <taxon>Chlorella clade</taxon>
        <taxon>Micractinium</taxon>
    </lineage>
</organism>
<accession>A0A2P6V5J8</accession>
<evidence type="ECO:0000313" key="2">
    <source>
        <dbReference type="Proteomes" id="UP000239649"/>
    </source>
</evidence>
<evidence type="ECO:0000313" key="1">
    <source>
        <dbReference type="EMBL" id="PSC69352.1"/>
    </source>
</evidence>